<dbReference type="SUPFAM" id="SSF49899">
    <property type="entry name" value="Concanavalin A-like lectins/glucanases"/>
    <property type="match status" value="1"/>
</dbReference>
<keyword evidence="3 6" id="KW-0326">Glycosidase</keyword>
<comment type="similarity">
    <text evidence="1 6">Belongs to the glycosyl hydrolase 43 family.</text>
</comment>
<evidence type="ECO:0000256" key="6">
    <source>
        <dbReference type="RuleBase" id="RU361187"/>
    </source>
</evidence>
<dbReference type="InterPro" id="IPR023296">
    <property type="entry name" value="Glyco_hydro_beta-prop_sf"/>
</dbReference>
<organism evidence="8">
    <name type="scientific">Thermogemmatispora argillosa</name>
    <dbReference type="NCBI Taxonomy" id="2045280"/>
    <lineage>
        <taxon>Bacteria</taxon>
        <taxon>Bacillati</taxon>
        <taxon>Chloroflexota</taxon>
        <taxon>Ktedonobacteria</taxon>
        <taxon>Thermogemmatisporales</taxon>
        <taxon>Thermogemmatisporaceae</taxon>
        <taxon>Thermogemmatispora</taxon>
    </lineage>
</organism>
<evidence type="ECO:0000256" key="1">
    <source>
        <dbReference type="ARBA" id="ARBA00009865"/>
    </source>
</evidence>
<sequence length="523" mass="58146">MQVTNPILPGFHPDPSICRVGEDYYLVTSSFEYVPGVPIFHSRDLVHWRQIGYCLTRPEQLPLPRSEPSLGIFAPTIRFHQGTFYLITTNMDLYEERGGRCNFYVTASDPRGPWSDPIWLEQGGIDPSLFFDEDGAVYLTSTADQGFGIQQSQIDPVTGKLLTEPRLIWNGTGGAYPEGPHLYKIAGHYYLMIAEGGTEYGHMETLARGPTPWGPWEACPHNPILSHRSLFHPIQATGHADLVQAHDGSWWLVCLGIRPQPSTRLHHLGRETFLAPVAWDASGWPHVGENGQIPLTFEGPRLPPVPWPPSAARDDFDQPTLGLDWNFLRWPQPGSWSLTARPGFLRLIGGAATLDQGSGVTFIGRRQEHAQCTAAARLEFDPQTDGQEAGLVVWMNARHHYEIALTRQEGRRCVIVRRRIGSLMAIVAREQVEAGPVTLSVRAIQPRQPVRGATALYLFSYALDDGEPHEVARGEARYLATEVAGGFTGVYFALYATTNGEAASVSADFDWFEYRPEPESLSP</sequence>
<dbReference type="InterPro" id="IPR006710">
    <property type="entry name" value="Glyco_hydro_43"/>
</dbReference>
<dbReference type="Pfam" id="PF17851">
    <property type="entry name" value="GH43_C2"/>
    <property type="match status" value="1"/>
</dbReference>
<name>A0A455T9E4_9CHLR</name>
<dbReference type="GO" id="GO:0004553">
    <property type="term" value="F:hydrolase activity, hydrolyzing O-glycosyl compounds"/>
    <property type="evidence" value="ECO:0007669"/>
    <property type="project" value="InterPro"/>
</dbReference>
<dbReference type="Gene3D" id="2.60.120.200">
    <property type="match status" value="1"/>
</dbReference>
<proteinExistence type="inferred from homology"/>
<gene>
    <name evidence="8" type="ORF">KTA_42920</name>
</gene>
<dbReference type="PANTHER" id="PTHR42812">
    <property type="entry name" value="BETA-XYLOSIDASE"/>
    <property type="match status" value="1"/>
</dbReference>
<dbReference type="Gene3D" id="2.115.10.20">
    <property type="entry name" value="Glycosyl hydrolase domain, family 43"/>
    <property type="match status" value="1"/>
</dbReference>
<evidence type="ECO:0000256" key="2">
    <source>
        <dbReference type="ARBA" id="ARBA00022801"/>
    </source>
</evidence>
<evidence type="ECO:0000256" key="3">
    <source>
        <dbReference type="ARBA" id="ARBA00023295"/>
    </source>
</evidence>
<feature type="domain" description="Beta-xylosidase C-terminal Concanavalin A-like" evidence="7">
    <location>
        <begin position="313"/>
        <end position="515"/>
    </location>
</feature>
<feature type="site" description="Important for catalytic activity, responsible for pKa modulation of the active site Glu and correct orientation of both the proton donor and substrate" evidence="5">
    <location>
        <position position="126"/>
    </location>
</feature>
<protein>
    <submittedName>
        <fullName evidence="8">Glycoside hydrolase 43 family protein</fullName>
    </submittedName>
</protein>
<dbReference type="InterPro" id="IPR013320">
    <property type="entry name" value="ConA-like_dom_sf"/>
</dbReference>
<dbReference type="GO" id="GO:0005975">
    <property type="term" value="P:carbohydrate metabolic process"/>
    <property type="evidence" value="ECO:0007669"/>
    <property type="project" value="InterPro"/>
</dbReference>
<dbReference type="CDD" id="cd18617">
    <property type="entry name" value="GH43_XynB-like"/>
    <property type="match status" value="1"/>
</dbReference>
<keyword evidence="2 6" id="KW-0378">Hydrolase</keyword>
<evidence type="ECO:0000259" key="7">
    <source>
        <dbReference type="Pfam" id="PF17851"/>
    </source>
</evidence>
<feature type="active site" description="Proton acceptor" evidence="4">
    <location>
        <position position="14"/>
    </location>
</feature>
<feature type="active site" description="Proton donor" evidence="4">
    <location>
        <position position="178"/>
    </location>
</feature>
<evidence type="ECO:0000256" key="5">
    <source>
        <dbReference type="PIRSR" id="PIRSR606710-2"/>
    </source>
</evidence>
<dbReference type="SUPFAM" id="SSF75005">
    <property type="entry name" value="Arabinanase/levansucrase/invertase"/>
    <property type="match status" value="1"/>
</dbReference>
<dbReference type="InterPro" id="IPR041542">
    <property type="entry name" value="GH43_C2"/>
</dbReference>
<dbReference type="Pfam" id="PF04616">
    <property type="entry name" value="Glyco_hydro_43"/>
    <property type="match status" value="1"/>
</dbReference>
<dbReference type="PANTHER" id="PTHR42812:SF12">
    <property type="entry name" value="BETA-XYLOSIDASE-RELATED"/>
    <property type="match status" value="1"/>
</dbReference>
<dbReference type="InterPro" id="IPR051795">
    <property type="entry name" value="Glycosyl_Hydrlase_43"/>
</dbReference>
<dbReference type="AlphaFoldDB" id="A0A455T9E4"/>
<evidence type="ECO:0000256" key="4">
    <source>
        <dbReference type="PIRSR" id="PIRSR606710-1"/>
    </source>
</evidence>
<reference evidence="8" key="1">
    <citation type="submission" date="2018-12" db="EMBL/GenBank/DDBJ databases">
        <title>Novel natural products biosynthetic potential of the class Ktedonobacteria.</title>
        <authorList>
            <person name="Zheng Y."/>
            <person name="Saitou A."/>
            <person name="Wang C.M."/>
            <person name="Toyoda A."/>
            <person name="Minakuchi Y."/>
            <person name="Sekiguchi Y."/>
            <person name="Ueda K."/>
            <person name="Takano H."/>
            <person name="Sakai Y."/>
            <person name="Yokota A."/>
            <person name="Yabe S."/>
        </authorList>
    </citation>
    <scope>NUCLEOTIDE SEQUENCE</scope>
    <source>
        <strain evidence="8">A3-2</strain>
    </source>
</reference>
<dbReference type="EMBL" id="AP019377">
    <property type="protein sequence ID" value="BBH96093.1"/>
    <property type="molecule type" value="Genomic_DNA"/>
</dbReference>
<evidence type="ECO:0000313" key="8">
    <source>
        <dbReference type="EMBL" id="BBH96093.1"/>
    </source>
</evidence>
<accession>A0A455T9E4</accession>